<reference evidence="2" key="1">
    <citation type="submission" date="2017-04" db="EMBL/GenBank/DDBJ databases">
        <authorList>
            <person name="Varghese N."/>
            <person name="Submissions S."/>
        </authorList>
    </citation>
    <scope>NUCLEOTIDE SEQUENCE [LARGE SCALE GENOMIC DNA]</scope>
    <source>
        <strain evidence="2">DSM 19835</strain>
    </source>
</reference>
<gene>
    <name evidence="1" type="ORF">SAMN03080602_03826</name>
</gene>
<protein>
    <submittedName>
        <fullName evidence="1">Uncharacterized protein</fullName>
    </submittedName>
</protein>
<dbReference type="EMBL" id="FXAO01000010">
    <property type="protein sequence ID" value="SMG49460.1"/>
    <property type="molecule type" value="Genomic_DNA"/>
</dbReference>
<dbReference type="STRING" id="188872.SAMN03080602_03826"/>
<sequence>MVKKPWLTIKNCRFTSMAKAIHCREFVKDTIFLVEIKGIKPQGKP</sequence>
<dbReference type="AlphaFoldDB" id="A0A1X7L6R2"/>
<organism evidence="1 2">
    <name type="scientific">Arenibacter troitsensis</name>
    <dbReference type="NCBI Taxonomy" id="188872"/>
    <lineage>
        <taxon>Bacteria</taxon>
        <taxon>Pseudomonadati</taxon>
        <taxon>Bacteroidota</taxon>
        <taxon>Flavobacteriia</taxon>
        <taxon>Flavobacteriales</taxon>
        <taxon>Flavobacteriaceae</taxon>
        <taxon>Arenibacter</taxon>
    </lineage>
</organism>
<dbReference type="Proteomes" id="UP000193420">
    <property type="component" value="Unassembled WGS sequence"/>
</dbReference>
<name>A0A1X7L6R2_9FLAO</name>
<evidence type="ECO:0000313" key="2">
    <source>
        <dbReference type="Proteomes" id="UP000193420"/>
    </source>
</evidence>
<accession>A0A1X7L6R2</accession>
<evidence type="ECO:0000313" key="1">
    <source>
        <dbReference type="EMBL" id="SMG49460.1"/>
    </source>
</evidence>
<keyword evidence="2" id="KW-1185">Reference proteome</keyword>
<proteinExistence type="predicted"/>